<evidence type="ECO:0000313" key="2">
    <source>
        <dbReference type="EMBL" id="AXH60297.1"/>
    </source>
</evidence>
<evidence type="ECO:0000313" key="3">
    <source>
        <dbReference type="Proteomes" id="UP000006426"/>
    </source>
</evidence>
<keyword evidence="1" id="KW-0732">Signal</keyword>
<dbReference type="Proteomes" id="UP000006426">
    <property type="component" value="Plasmid pmppla107"/>
</dbReference>
<feature type="chain" id="PRO_5041942930" evidence="1">
    <location>
        <begin position="21"/>
        <end position="292"/>
    </location>
</feature>
<protein>
    <submittedName>
        <fullName evidence="2">Uncharacterized protein</fullName>
    </submittedName>
</protein>
<keyword evidence="2" id="KW-0614">Plasmid</keyword>
<name>A0AAD0PX03_PSEAV</name>
<dbReference type="RefSeq" id="WP_005742564.1">
    <property type="nucleotide sequence ID" value="NZ_CP031226.1"/>
</dbReference>
<geneLocation type="plasmid" evidence="3">
    <name>pmppla107</name>
</geneLocation>
<dbReference type="AlphaFoldDB" id="A0AAD0PX03"/>
<accession>A0AAD0PX03</accession>
<evidence type="ECO:0000256" key="1">
    <source>
        <dbReference type="SAM" id="SignalP"/>
    </source>
</evidence>
<dbReference type="EMBL" id="CP031226">
    <property type="protein sequence ID" value="AXH60297.1"/>
    <property type="molecule type" value="Genomic_DNA"/>
</dbReference>
<organism evidence="2 3">
    <name type="scientific">Pseudomonas amygdali pv. lachrymans str. M301315</name>
    <dbReference type="NCBI Taxonomy" id="629260"/>
    <lineage>
        <taxon>Bacteria</taxon>
        <taxon>Pseudomonadati</taxon>
        <taxon>Pseudomonadota</taxon>
        <taxon>Gammaproteobacteria</taxon>
        <taxon>Pseudomonadales</taxon>
        <taxon>Pseudomonadaceae</taxon>
        <taxon>Pseudomonas</taxon>
        <taxon>Pseudomonas amygdali</taxon>
    </lineage>
</organism>
<gene>
    <name evidence="2" type="ORF">PLA107_034515</name>
</gene>
<reference evidence="2 3" key="1">
    <citation type="journal article" date="2011" name="PLoS Pathog.">
        <title>Dynamic evolution of pathogenicity revealed by sequencing and comparative genomics of 19 Pseudomonas syringae isolates.</title>
        <authorList>
            <person name="Baltrus D.A."/>
            <person name="Nishimura M.T."/>
            <person name="Romanchuk A."/>
            <person name="Chang J.H."/>
            <person name="Mukhtar M.S."/>
            <person name="Cherkis K."/>
            <person name="Roach J."/>
            <person name="Grant S.R."/>
            <person name="Jones C.D."/>
            <person name="Dangl J.L."/>
        </authorList>
    </citation>
    <scope>NUCLEOTIDE SEQUENCE [LARGE SCALE GENOMIC DNA]</scope>
    <source>
        <strain evidence="2 3">M301315</strain>
    </source>
</reference>
<feature type="signal peptide" evidence="1">
    <location>
        <begin position="1"/>
        <end position="20"/>
    </location>
</feature>
<proteinExistence type="predicted"/>
<sequence>MRWLKTILLSFILTPGMAMAQVMEYSWVDFHGQAQTMSVDIPYDRLESAMLSGKDRVSQKSILKLSYDLARKIASQASTPAVPVSVAGAQGRFFFAVNGDSKDSDTAFAQALRHELVLEINQSPERGYFIFDEDANGLRPDYLALLSDNQDVFSIFARALMGKFGTDQPIELINQMLAFLQQIPYDDMLQDPFPMATPIQLLVERRGDCEAKQVFLIGILQQLFPDRPMGLVNLPTFNHVLAAINLDSELESRVLHDGKPFVLMDATGPASLPFGKVFLYHRDAVTTSWIGI</sequence>
<dbReference type="GeneID" id="39474693"/>